<dbReference type="EMBL" id="VUMU01000007">
    <property type="protein sequence ID" value="MST58094.1"/>
    <property type="molecule type" value="Genomic_DNA"/>
</dbReference>
<evidence type="ECO:0000256" key="1">
    <source>
        <dbReference type="SAM" id="Phobius"/>
    </source>
</evidence>
<sequence>MMKCKYCGGNLTLEQAYCPHCGRPNEEAAQHVKDMEHYKSNFEDTKSDVYEVAEKNTEIMSHMIIITVLVILCVVVFVVSARSWSIHRGLLQFDAGIRQGSYMKQMEQYLEDEDYIGLSAFCDRHYIRPYSSNNSYEKYQLLMEASGAYRYFYESLMKAVTINSGNVSILPGLYEDISDYYEQLERILHPVDNDYRAKQYRELPEEQKEAILRMEENVKALLQTYFDMTPEEAENFGTMSNAQKILFLEEKGEVMGYGKSEE</sequence>
<keyword evidence="1" id="KW-0812">Transmembrane</keyword>
<dbReference type="RefSeq" id="WP_148448263.1">
    <property type="nucleotide sequence ID" value="NZ_VUMU01000007.1"/>
</dbReference>
<reference evidence="2 3" key="1">
    <citation type="submission" date="2019-08" db="EMBL/GenBank/DDBJ databases">
        <title>In-depth cultivation of the pig gut microbiome towards novel bacterial diversity and tailored functional studies.</title>
        <authorList>
            <person name="Wylensek D."/>
            <person name="Hitch T.C.A."/>
            <person name="Clavel T."/>
        </authorList>
    </citation>
    <scope>NUCLEOTIDE SEQUENCE [LARGE SCALE GENOMIC DNA]</scope>
    <source>
        <strain evidence="2 3">WCA3-601-WT-6H</strain>
    </source>
</reference>
<organism evidence="2 3">
    <name type="scientific">Waltera intestinalis</name>
    <dbReference type="NCBI Taxonomy" id="2606635"/>
    <lineage>
        <taxon>Bacteria</taxon>
        <taxon>Bacillati</taxon>
        <taxon>Bacillota</taxon>
        <taxon>Clostridia</taxon>
        <taxon>Lachnospirales</taxon>
        <taxon>Lachnospiraceae</taxon>
        <taxon>Waltera</taxon>
    </lineage>
</organism>
<evidence type="ECO:0000313" key="3">
    <source>
        <dbReference type="Proteomes" id="UP000476055"/>
    </source>
</evidence>
<evidence type="ECO:0008006" key="4">
    <source>
        <dbReference type="Google" id="ProtNLM"/>
    </source>
</evidence>
<keyword evidence="1" id="KW-0472">Membrane</keyword>
<evidence type="ECO:0000313" key="2">
    <source>
        <dbReference type="EMBL" id="MST58094.1"/>
    </source>
</evidence>
<dbReference type="Proteomes" id="UP000476055">
    <property type="component" value="Unassembled WGS sequence"/>
</dbReference>
<name>A0A6L5YI83_9FIRM</name>
<dbReference type="AlphaFoldDB" id="A0A6L5YI83"/>
<accession>A0A6L5YI83</accession>
<proteinExistence type="predicted"/>
<feature type="transmembrane region" description="Helical" evidence="1">
    <location>
        <begin position="59"/>
        <end position="79"/>
    </location>
</feature>
<keyword evidence="1" id="KW-1133">Transmembrane helix</keyword>
<keyword evidence="3" id="KW-1185">Reference proteome</keyword>
<gene>
    <name evidence="2" type="ORF">FYJ59_07535</name>
</gene>
<protein>
    <recommendedName>
        <fullName evidence="4">Zinc ribbon domain-containing protein</fullName>
    </recommendedName>
</protein>
<comment type="caution">
    <text evidence="2">The sequence shown here is derived from an EMBL/GenBank/DDBJ whole genome shotgun (WGS) entry which is preliminary data.</text>
</comment>